<dbReference type="AlphaFoldDB" id="A0A446CKT6"/>
<protein>
    <submittedName>
        <fullName evidence="1">Uncharacterized protein</fullName>
    </submittedName>
</protein>
<dbReference type="EMBL" id="UFQB01000016">
    <property type="protein sequence ID" value="SSW68490.1"/>
    <property type="molecule type" value="Genomic_DNA"/>
</dbReference>
<evidence type="ECO:0000313" key="2">
    <source>
        <dbReference type="Proteomes" id="UP000289184"/>
    </source>
</evidence>
<dbReference type="RefSeq" id="WP_129528812.1">
    <property type="nucleotide sequence ID" value="NZ_UFQB01000016.1"/>
</dbReference>
<proteinExistence type="predicted"/>
<accession>A0A446CKT6</accession>
<reference evidence="1 2" key="1">
    <citation type="submission" date="2018-07" db="EMBL/GenBank/DDBJ databases">
        <authorList>
            <person name="Peeters C."/>
        </authorList>
    </citation>
    <scope>NUCLEOTIDE SEQUENCE [LARGE SCALE GENOMIC DNA]</scope>
    <source>
        <strain evidence="1 2">LMG 3411</strain>
    </source>
</reference>
<dbReference type="Proteomes" id="UP000289184">
    <property type="component" value="Unassembled WGS sequence"/>
</dbReference>
<evidence type="ECO:0000313" key="1">
    <source>
        <dbReference type="EMBL" id="SSW68490.1"/>
    </source>
</evidence>
<dbReference type="OrthoDB" id="9964888at2"/>
<sequence length="104" mass="11366">MNSFPFKVDGFHAAEQWHVGLCTAAEVAEGYLFPSGLRGAFEALPAGARSDFLDAIGALLVNFQVIGQPVPGHQKLRQDLRLHAMTREEQDDWAREQDDEGGAA</sequence>
<name>A0A446CKT6_9BURK</name>
<gene>
    <name evidence="1" type="ORF">AGI3411_03680</name>
</gene>
<keyword evidence="2" id="KW-1185">Reference proteome</keyword>
<organism evidence="1 2">
    <name type="scientific">Achromobacter agilis</name>
    <dbReference type="NCBI Taxonomy" id="1353888"/>
    <lineage>
        <taxon>Bacteria</taxon>
        <taxon>Pseudomonadati</taxon>
        <taxon>Pseudomonadota</taxon>
        <taxon>Betaproteobacteria</taxon>
        <taxon>Burkholderiales</taxon>
        <taxon>Alcaligenaceae</taxon>
        <taxon>Achromobacter</taxon>
    </lineage>
</organism>